<keyword evidence="1 2" id="KW-0597">Phosphoprotein</keyword>
<proteinExistence type="predicted"/>
<sequence>MLRIAIVDDDCTIVEGIRHYLLKKVPDIIIDHCYTDGDEAFKNLQNQRFDLLITDITMGKISGLELIESLQQTSNRYFTSIVISAHQNFQYAKKGMIYLLKVT</sequence>
<dbReference type="InterPro" id="IPR050595">
    <property type="entry name" value="Bact_response_regulator"/>
</dbReference>
<keyword evidence="5" id="KW-1185">Reference proteome</keyword>
<gene>
    <name evidence="4" type="ORF">HMPREF0351_12996</name>
</gene>
<dbReference type="InterPro" id="IPR001789">
    <property type="entry name" value="Sig_transdc_resp-reg_receiver"/>
</dbReference>
<dbReference type="SMART" id="SM00448">
    <property type="entry name" value="REC"/>
    <property type="match status" value="1"/>
</dbReference>
<dbReference type="GO" id="GO:0000160">
    <property type="term" value="P:phosphorelay signal transduction system"/>
    <property type="evidence" value="ECO:0007669"/>
    <property type="project" value="InterPro"/>
</dbReference>
<geneLocation type="plasmid" evidence="4 5">
    <name>3</name>
</geneLocation>
<dbReference type="Pfam" id="PF00072">
    <property type="entry name" value="Response_reg"/>
    <property type="match status" value="1"/>
</dbReference>
<dbReference type="RefSeq" id="WP_002289660.1">
    <property type="nucleotide sequence ID" value="NC_017963.1"/>
</dbReference>
<evidence type="ECO:0000313" key="4">
    <source>
        <dbReference type="EMBL" id="AFK60620.1"/>
    </source>
</evidence>
<protein>
    <submittedName>
        <fullName evidence="4">AraC family response regulator</fullName>
    </submittedName>
</protein>
<dbReference type="PROSITE" id="PS50110">
    <property type="entry name" value="RESPONSE_REGULATORY"/>
    <property type="match status" value="1"/>
</dbReference>
<dbReference type="Gene3D" id="3.40.50.2300">
    <property type="match status" value="1"/>
</dbReference>
<evidence type="ECO:0000256" key="2">
    <source>
        <dbReference type="PROSITE-ProRule" id="PRU00169"/>
    </source>
</evidence>
<dbReference type="SUPFAM" id="SSF52172">
    <property type="entry name" value="CheY-like"/>
    <property type="match status" value="1"/>
</dbReference>
<evidence type="ECO:0000259" key="3">
    <source>
        <dbReference type="PROSITE" id="PS50110"/>
    </source>
</evidence>
<feature type="modified residue" description="4-aspartylphosphate" evidence="2">
    <location>
        <position position="55"/>
    </location>
</feature>
<reference evidence="4 5" key="1">
    <citation type="journal article" date="2012" name="BMC Microbiol.">
        <title>Complete genome sequence of Enterococcus faecium strain TX16 and comparative genomic analysis of Enterococcus faecium genomes.</title>
        <authorList>
            <person name="Qin X."/>
            <person name="Galloway-Pena J.R."/>
            <person name="Sillanpaa J."/>
            <person name="Hyeob Roh J."/>
            <person name="Nallapareddy S.R."/>
            <person name="Chowdhury S."/>
            <person name="Bourgogne A."/>
            <person name="Choudhury T."/>
            <person name="Munzy D.M."/>
            <person name="Buhay C.J."/>
            <person name="Ding Y."/>
            <person name="Dugan-Rocha S."/>
            <person name="Liu W."/>
            <person name="Kovar C."/>
            <person name="Sodergren E."/>
            <person name="Highlander S."/>
            <person name="Petrosino J.F."/>
            <person name="Worley K.C."/>
            <person name="Gibbs R.A."/>
            <person name="Weinstock G.M."/>
            <person name="Murray B.E."/>
        </authorList>
    </citation>
    <scope>NUCLEOTIDE SEQUENCE [LARGE SCALE GENOMIC DNA]</scope>
    <source>
        <strain evidence="5">ATCC BAA-472 / TX0016 / DO</strain>
        <plasmid evidence="4">3</plasmid>
    </source>
</reference>
<dbReference type="EMBL" id="CP003586">
    <property type="protein sequence ID" value="AFK60620.1"/>
    <property type="molecule type" value="Genomic_DNA"/>
</dbReference>
<keyword evidence="4" id="KW-0614">Plasmid</keyword>
<accession>Q3XWQ6</accession>
<feature type="domain" description="Response regulatory" evidence="3">
    <location>
        <begin position="3"/>
        <end position="103"/>
    </location>
</feature>
<name>Q3XWQ6_ENTFD</name>
<dbReference type="PANTHER" id="PTHR44591:SF3">
    <property type="entry name" value="RESPONSE REGULATORY DOMAIN-CONTAINING PROTEIN"/>
    <property type="match status" value="1"/>
</dbReference>
<organism evidence="4 5">
    <name type="scientific">Enterococcus faecium (strain ATCC BAA-472 / TX0016 / DO)</name>
    <dbReference type="NCBI Taxonomy" id="333849"/>
    <lineage>
        <taxon>Bacteria</taxon>
        <taxon>Bacillati</taxon>
        <taxon>Bacillota</taxon>
        <taxon>Bacilli</taxon>
        <taxon>Lactobacillales</taxon>
        <taxon>Enterococcaceae</taxon>
        <taxon>Enterococcus</taxon>
    </lineage>
</organism>
<dbReference type="AlphaFoldDB" id="Q3XWQ6"/>
<dbReference type="PANTHER" id="PTHR44591">
    <property type="entry name" value="STRESS RESPONSE REGULATOR PROTEIN 1"/>
    <property type="match status" value="1"/>
</dbReference>
<evidence type="ECO:0000256" key="1">
    <source>
        <dbReference type="ARBA" id="ARBA00022553"/>
    </source>
</evidence>
<dbReference type="KEGG" id="efu:HMPREF0351_12996"/>
<dbReference type="InterPro" id="IPR011006">
    <property type="entry name" value="CheY-like_superfamily"/>
</dbReference>
<dbReference type="HOGENOM" id="CLU_2259406_0_0_9"/>
<dbReference type="Proteomes" id="UP000005269">
    <property type="component" value="Plasmid 3"/>
</dbReference>
<evidence type="ECO:0000313" key="5">
    <source>
        <dbReference type="Proteomes" id="UP000005269"/>
    </source>
</evidence>